<dbReference type="PATRIC" id="fig|1126833.4.peg.1865"/>
<dbReference type="SUPFAM" id="SSF51182">
    <property type="entry name" value="RmlC-like cupins"/>
    <property type="match status" value="1"/>
</dbReference>
<dbReference type="Gene3D" id="2.60.120.10">
    <property type="entry name" value="Jelly Rolls"/>
    <property type="match status" value="1"/>
</dbReference>
<dbReference type="InterPro" id="IPR011051">
    <property type="entry name" value="RmlC_Cupin_sf"/>
</dbReference>
<reference evidence="4 5" key="1">
    <citation type="journal article" date="2015" name="J. Biotechnol.">
        <title>Complete genome sequence of Paenibacillus beijingensis 7188(T) (=DSM 24997(T)), a novel rhizobacterium from jujube garden soil.</title>
        <authorList>
            <person name="Kwak Y."/>
            <person name="Shin J.H."/>
        </authorList>
    </citation>
    <scope>NUCLEOTIDE SEQUENCE [LARGE SCALE GENOMIC DNA]</scope>
    <source>
        <strain evidence="4 5">DSM 24997</strain>
    </source>
</reference>
<dbReference type="InterPro" id="IPR014710">
    <property type="entry name" value="RmlC-like_jellyroll"/>
</dbReference>
<evidence type="ECO:0000313" key="5">
    <source>
        <dbReference type="Proteomes" id="UP000032633"/>
    </source>
</evidence>
<dbReference type="InterPro" id="IPR001538">
    <property type="entry name" value="Man6P_isomerase-2_C"/>
</dbReference>
<dbReference type="OrthoDB" id="9806359at2"/>
<dbReference type="EMBL" id="CP011058">
    <property type="protein sequence ID" value="AJY74599.1"/>
    <property type="molecule type" value="Genomic_DNA"/>
</dbReference>
<dbReference type="Pfam" id="PF22640">
    <property type="entry name" value="ManC_GMP_beta-helix"/>
    <property type="match status" value="1"/>
</dbReference>
<dbReference type="InterPro" id="IPR005835">
    <property type="entry name" value="NTP_transferase_dom"/>
</dbReference>
<dbReference type="HOGENOM" id="CLU_035527_1_0_9"/>
<dbReference type="PANTHER" id="PTHR46390:SF1">
    <property type="entry name" value="MANNOSE-1-PHOSPHATE GUANYLYLTRANSFERASE"/>
    <property type="match status" value="1"/>
</dbReference>
<dbReference type="CDD" id="cd02213">
    <property type="entry name" value="cupin_PMI_typeII_C"/>
    <property type="match status" value="1"/>
</dbReference>
<sequence>MKIILLSGGSGKRLWPLSNDSRSKQFLKILKSDSGNYESMVQRVLRQLKQNGLAKDSYVTTSKGQYETIQSQLGNDISIIVEPETRDTFPAIALSALFLYEKEQVSLDETVIVMPVDPYVESEFFSKVSELEHILDLSKAELALIGVKPVLPSEKYGYIVPLRSCSEENYSLVDRFVEKPSERVASELISQGALWNCGVFAFRLEYIINALDRLDLPLKYGHLKNHYSDLPKISFDYQVVEKAEKIVVTEFDGNWKDLGTWNTLTEEMDTQKIGNVILSEECTNTHVINELDIPIAVIGVSNMVVAASPDGLLVTDKEASPRIKEVMKNHYSRPMYEERRWGHYKILDYSKQLNGKEILTKKIQIKEGMNLSYHSHQNRNEVWTVTCGKGVLVVDGVSSFVEEDFFIQIPAGKKHSIKALTDLEIIEIQSGSELTENDIERDLYLWEEIEKHCFLSSKKP</sequence>
<accession>A0A0D5NGR7</accession>
<keyword evidence="4" id="KW-0808">Transferase</keyword>
<evidence type="ECO:0000259" key="3">
    <source>
        <dbReference type="Pfam" id="PF22640"/>
    </source>
</evidence>
<dbReference type="SUPFAM" id="SSF53448">
    <property type="entry name" value="Nucleotide-diphospho-sugar transferases"/>
    <property type="match status" value="1"/>
</dbReference>
<dbReference type="AlphaFoldDB" id="A0A0D5NGR7"/>
<dbReference type="InterPro" id="IPR051161">
    <property type="entry name" value="Mannose-6P_isomerase_type2"/>
</dbReference>
<evidence type="ECO:0000259" key="1">
    <source>
        <dbReference type="Pfam" id="PF00483"/>
    </source>
</evidence>
<feature type="domain" description="Nucleotidyl transferase" evidence="1">
    <location>
        <begin position="3"/>
        <end position="268"/>
    </location>
</feature>
<protein>
    <submittedName>
        <fullName evidence="4">Mannose-1-phosphate guanylyltransferase</fullName>
    </submittedName>
</protein>
<organism evidence="4 5">
    <name type="scientific">Paenibacillus beijingensis</name>
    <dbReference type="NCBI Taxonomy" id="1126833"/>
    <lineage>
        <taxon>Bacteria</taxon>
        <taxon>Bacillati</taxon>
        <taxon>Bacillota</taxon>
        <taxon>Bacilli</taxon>
        <taxon>Bacillales</taxon>
        <taxon>Paenibacillaceae</taxon>
        <taxon>Paenibacillus</taxon>
    </lineage>
</organism>
<dbReference type="Pfam" id="PF01050">
    <property type="entry name" value="MannoseP_isomer"/>
    <property type="match status" value="1"/>
</dbReference>
<dbReference type="Gene3D" id="3.90.550.10">
    <property type="entry name" value="Spore Coat Polysaccharide Biosynthesis Protein SpsA, Chain A"/>
    <property type="match status" value="1"/>
</dbReference>
<dbReference type="GO" id="GO:0009298">
    <property type="term" value="P:GDP-mannose biosynthetic process"/>
    <property type="evidence" value="ECO:0007669"/>
    <property type="project" value="TreeGrafter"/>
</dbReference>
<feature type="domain" description="MannoseP isomerase/GMP-like beta-helix" evidence="3">
    <location>
        <begin position="286"/>
        <end position="328"/>
    </location>
</feature>
<keyword evidence="5" id="KW-1185">Reference proteome</keyword>
<dbReference type="GO" id="GO:0004475">
    <property type="term" value="F:mannose-1-phosphate guanylyltransferase (GTP) activity"/>
    <property type="evidence" value="ECO:0007669"/>
    <property type="project" value="TreeGrafter"/>
</dbReference>
<evidence type="ECO:0000313" key="4">
    <source>
        <dbReference type="EMBL" id="AJY74599.1"/>
    </source>
</evidence>
<reference evidence="5" key="2">
    <citation type="submission" date="2015-03" db="EMBL/GenBank/DDBJ databases">
        <title>Genome sequence of Paenibacillus beijingensis strain DSM 24997T.</title>
        <authorList>
            <person name="Kwak Y."/>
            <person name="Shin J.-H."/>
        </authorList>
    </citation>
    <scope>NUCLEOTIDE SEQUENCE [LARGE SCALE GENOMIC DNA]</scope>
    <source>
        <strain evidence="5">DSM 24997</strain>
    </source>
</reference>
<dbReference type="RefSeq" id="WP_045670032.1">
    <property type="nucleotide sequence ID" value="NZ_CP011058.1"/>
</dbReference>
<dbReference type="InterPro" id="IPR029044">
    <property type="entry name" value="Nucleotide-diphossugar_trans"/>
</dbReference>
<dbReference type="PANTHER" id="PTHR46390">
    <property type="entry name" value="MANNOSE-1-PHOSPHATE GUANYLYLTRANSFERASE"/>
    <property type="match status" value="1"/>
</dbReference>
<dbReference type="InterPro" id="IPR054566">
    <property type="entry name" value="ManC/GMP-like_b-helix"/>
</dbReference>
<proteinExistence type="predicted"/>
<evidence type="ECO:0000259" key="2">
    <source>
        <dbReference type="Pfam" id="PF01050"/>
    </source>
</evidence>
<dbReference type="Pfam" id="PF00483">
    <property type="entry name" value="NTP_transferase"/>
    <property type="match status" value="1"/>
</dbReference>
<name>A0A0D5NGR7_9BACL</name>
<feature type="domain" description="Mannose-6-phosphate isomerase type II C-terminal" evidence="2">
    <location>
        <begin position="339"/>
        <end position="441"/>
    </location>
</feature>
<dbReference type="KEGG" id="pbj:VN24_08450"/>
<dbReference type="GO" id="GO:0005976">
    <property type="term" value="P:polysaccharide metabolic process"/>
    <property type="evidence" value="ECO:0007669"/>
    <property type="project" value="InterPro"/>
</dbReference>
<dbReference type="Proteomes" id="UP000032633">
    <property type="component" value="Chromosome"/>
</dbReference>
<keyword evidence="4" id="KW-0548">Nucleotidyltransferase</keyword>
<dbReference type="STRING" id="1126833.VN24_08450"/>
<gene>
    <name evidence="4" type="ORF">VN24_08450</name>
</gene>